<dbReference type="InterPro" id="IPR053912">
    <property type="entry name" value="PGAP2IP_TM_1nd"/>
</dbReference>
<dbReference type="InterPro" id="IPR036691">
    <property type="entry name" value="Endo/exonu/phosph_ase_sf"/>
</dbReference>
<feature type="transmembrane region" description="Helical" evidence="1">
    <location>
        <begin position="277"/>
        <end position="299"/>
    </location>
</feature>
<feature type="transmembrane region" description="Helical" evidence="1">
    <location>
        <begin position="13"/>
        <end position="32"/>
    </location>
</feature>
<dbReference type="Pfam" id="PF23022">
    <property type="entry name" value="6TM_1st_PGAP2IP"/>
    <property type="match status" value="1"/>
</dbReference>
<keyword evidence="1" id="KW-0812">Transmembrane</keyword>
<feature type="non-terminal residue" evidence="5">
    <location>
        <position position="1"/>
    </location>
</feature>
<dbReference type="Pfam" id="PF23021">
    <property type="entry name" value="6TM_2nd_PGAP2IP"/>
    <property type="match status" value="1"/>
</dbReference>
<dbReference type="PANTHER" id="PTHR14859:SF1">
    <property type="entry name" value="PGAP2-INTERACTING PROTEIN"/>
    <property type="match status" value="1"/>
</dbReference>
<feature type="transmembrane region" description="Helical" evidence="1">
    <location>
        <begin position="342"/>
        <end position="358"/>
    </location>
</feature>
<keyword evidence="6" id="KW-1185">Reference proteome</keyword>
<feature type="transmembrane region" description="Helical" evidence="1">
    <location>
        <begin position="383"/>
        <end position="401"/>
    </location>
</feature>
<feature type="transmembrane region" description="Helical" evidence="1">
    <location>
        <begin position="151"/>
        <end position="169"/>
    </location>
</feature>
<feature type="domain" description="PGAP2IP first transmembrane" evidence="3">
    <location>
        <begin position="16"/>
        <end position="163"/>
    </location>
</feature>
<dbReference type="OrthoDB" id="68581at2759"/>
<dbReference type="SUPFAM" id="SSF56219">
    <property type="entry name" value="DNase I-like"/>
    <property type="match status" value="1"/>
</dbReference>
<accession>A0A7L2QX89</accession>
<evidence type="ECO:0000259" key="3">
    <source>
        <dbReference type="Pfam" id="PF23022"/>
    </source>
</evidence>
<dbReference type="GO" id="GO:0016020">
    <property type="term" value="C:membrane"/>
    <property type="evidence" value="ECO:0007669"/>
    <property type="project" value="GOC"/>
</dbReference>
<dbReference type="GO" id="GO:0006506">
    <property type="term" value="P:GPI anchor biosynthetic process"/>
    <property type="evidence" value="ECO:0007669"/>
    <property type="project" value="TreeGrafter"/>
</dbReference>
<dbReference type="Proteomes" id="UP000570288">
    <property type="component" value="Unassembled WGS sequence"/>
</dbReference>
<feature type="domain" description="PGAP2IP second transmembrane" evidence="2">
    <location>
        <begin position="195"/>
        <end position="361"/>
    </location>
</feature>
<dbReference type="InterPro" id="IPR053911">
    <property type="entry name" value="PGAP2IP_TM_2nd"/>
</dbReference>
<name>A0A7L2QX89_9PASS</name>
<feature type="transmembrane region" description="Helical" evidence="1">
    <location>
        <begin position="44"/>
        <end position="62"/>
    </location>
</feature>
<organism evidence="5 6">
    <name type="scientific">Oxylabes madagascariensis</name>
    <name type="common">white-throated Oxylabes</name>
    <dbReference type="NCBI Taxonomy" id="98144"/>
    <lineage>
        <taxon>Eukaryota</taxon>
        <taxon>Metazoa</taxon>
        <taxon>Chordata</taxon>
        <taxon>Craniata</taxon>
        <taxon>Vertebrata</taxon>
        <taxon>Euteleostomi</taxon>
        <taxon>Archelosauria</taxon>
        <taxon>Archosauria</taxon>
        <taxon>Dinosauria</taxon>
        <taxon>Saurischia</taxon>
        <taxon>Theropoda</taxon>
        <taxon>Coelurosauria</taxon>
        <taxon>Aves</taxon>
        <taxon>Neognathae</taxon>
        <taxon>Neoaves</taxon>
        <taxon>Telluraves</taxon>
        <taxon>Australaves</taxon>
        <taxon>Passeriformes</taxon>
        <taxon>Sylvioidea</taxon>
        <taxon>Timaliidae</taxon>
        <taxon>Oxylabes</taxon>
    </lineage>
</organism>
<feature type="transmembrane region" description="Helical" evidence="1">
    <location>
        <begin position="120"/>
        <end position="139"/>
    </location>
</feature>
<dbReference type="GO" id="GO:0005783">
    <property type="term" value="C:endoplasmic reticulum"/>
    <property type="evidence" value="ECO:0007669"/>
    <property type="project" value="TreeGrafter"/>
</dbReference>
<keyword evidence="1" id="KW-1133">Transmembrane helix</keyword>
<dbReference type="EMBL" id="VYZR01096605">
    <property type="protein sequence ID" value="NXS01610.1"/>
    <property type="molecule type" value="Genomic_DNA"/>
</dbReference>
<dbReference type="PANTHER" id="PTHR14859">
    <property type="entry name" value="CALCOFLUOR WHITE HYPERSENSITIVE PROTEIN PRECURSOR"/>
    <property type="match status" value="1"/>
</dbReference>
<feature type="domain" description="PGAP2IP C-terminal nuclease-like" evidence="4">
    <location>
        <begin position="417"/>
        <end position="608"/>
    </location>
</feature>
<feature type="non-terminal residue" evidence="5">
    <location>
        <position position="657"/>
    </location>
</feature>
<sequence>MFPLWKAVLSESVLGYISWSLYHALPPMIYYFPLQTLALTGLEAFAVAFFSPIFLTIGPFWRLANNEYVLAFLRLTMVGNLASYHAPNASIRLLILAAGVSSSLLVQTVTWWSGNSLQRFIRIWGFMLGKIMLLVLRILYTSLNPVWSSRAANTVILTIGFVVALERIHSGGDKRKQETNKTVNVVRETASHPHCLMFLTLWIFGEVSLISRWAVSGHPHTGPDPNPYGGTVLLGLAHGLMLSFWSWSSTYSFLFYPFTGLASSAGLLYLHTWSAAVAGNILGVFTMCVWPQLAGHFVSCLHPGKAMSTAMFAYVLELFFCVWCTAYKFVPGGVYIRESSHLLLGFIMLCIGADYLTGPKKDLSSVFEVKSNQKSFFKRTKNYIKLLLWLFVGVGLLGLGLRYKTYQKKLGQGVPKRDFSAMIWPFRFGYDNEGWSNLEGSANLLNQTEADFITIIESDASKPFIGNHDPTMWLGERLGFYTDFGPSTRDHTWGIMALSRYPIVKSTHHLLPSPEGEIAPAISLTVNFTGKLVDFVVAHFGNEECVFYLFLHRVYKTSSKQVVFLGYITSAPGSRDYTELIKNGNVQDIDSTDQDRWCSYIMYRGVIRYVKKNYLFVGLSIFTVISFIIFCKFGSYKDGHNYVPIHHFHMSTPKYFK</sequence>
<evidence type="ECO:0000313" key="5">
    <source>
        <dbReference type="EMBL" id="NXS01610.1"/>
    </source>
</evidence>
<feature type="transmembrane region" description="Helical" evidence="1">
    <location>
        <begin position="196"/>
        <end position="215"/>
    </location>
</feature>
<feature type="transmembrane region" description="Helical" evidence="1">
    <location>
        <begin position="311"/>
        <end position="330"/>
    </location>
</feature>
<feature type="transmembrane region" description="Helical" evidence="1">
    <location>
        <begin position="614"/>
        <end position="635"/>
    </location>
</feature>
<evidence type="ECO:0000259" key="2">
    <source>
        <dbReference type="Pfam" id="PF23021"/>
    </source>
</evidence>
<dbReference type="AlphaFoldDB" id="A0A7L2QX89"/>
<feature type="transmembrane region" description="Helical" evidence="1">
    <location>
        <begin position="227"/>
        <end position="247"/>
    </location>
</feature>
<gene>
    <name evidence="5" type="primary">Cwh43</name>
    <name evidence="5" type="ORF">OXYMAD_R08187</name>
</gene>
<protein>
    <submittedName>
        <fullName evidence="5">PG2IP protein</fullName>
    </submittedName>
</protein>
<dbReference type="Gene3D" id="3.60.10.10">
    <property type="entry name" value="Endonuclease/exonuclease/phosphatase"/>
    <property type="match status" value="1"/>
</dbReference>
<dbReference type="Pfam" id="PF23226">
    <property type="entry name" value="Exo_endo_phos_PGAP2IP"/>
    <property type="match status" value="1"/>
</dbReference>
<dbReference type="InterPro" id="IPR057315">
    <property type="entry name" value="Exo_endo_phos_PGAP2IP_C"/>
</dbReference>
<feature type="transmembrane region" description="Helical" evidence="1">
    <location>
        <begin position="93"/>
        <end position="114"/>
    </location>
</feature>
<reference evidence="5 6" key="1">
    <citation type="submission" date="2019-09" db="EMBL/GenBank/DDBJ databases">
        <title>Bird 10,000 Genomes (B10K) Project - Family phase.</title>
        <authorList>
            <person name="Zhang G."/>
        </authorList>
    </citation>
    <scope>NUCLEOTIDE SEQUENCE [LARGE SCALE GENOMIC DNA]</scope>
    <source>
        <strain evidence="5">B10K-DU-002-81</strain>
    </source>
</reference>
<keyword evidence="1" id="KW-0472">Membrane</keyword>
<evidence type="ECO:0000313" key="6">
    <source>
        <dbReference type="Proteomes" id="UP000570288"/>
    </source>
</evidence>
<proteinExistence type="predicted"/>
<comment type="caution">
    <text evidence="5">The sequence shown here is derived from an EMBL/GenBank/DDBJ whole genome shotgun (WGS) entry which is preliminary data.</text>
</comment>
<evidence type="ECO:0000259" key="4">
    <source>
        <dbReference type="Pfam" id="PF23226"/>
    </source>
</evidence>
<evidence type="ECO:0000256" key="1">
    <source>
        <dbReference type="SAM" id="Phobius"/>
    </source>
</evidence>
<dbReference type="InterPro" id="IPR051916">
    <property type="entry name" value="GPI-anchor_lipid_remodeler"/>
</dbReference>